<dbReference type="GO" id="GO:0019646">
    <property type="term" value="P:aerobic electron transport chain"/>
    <property type="evidence" value="ECO:0007669"/>
    <property type="project" value="TreeGrafter"/>
</dbReference>
<keyword evidence="2" id="KW-0285">Flavoprotein</keyword>
<comment type="cofactor">
    <cofactor evidence="1">
        <name>FAD</name>
        <dbReference type="ChEBI" id="CHEBI:57692"/>
    </cofactor>
</comment>
<reference evidence="6 7" key="1">
    <citation type="journal article" date="2018" name="Sci. Adv.">
        <title>Multi-heme cytochromes provide a pathway for survival in energy-limited environments.</title>
        <authorList>
            <person name="Deng X."/>
            <person name="Dohmae N."/>
            <person name="Nealson K.H."/>
            <person name="Hashimoto K."/>
            <person name="Okamoto A."/>
        </authorList>
    </citation>
    <scope>NUCLEOTIDE SEQUENCE [LARGE SCALE GENOMIC DNA]</scope>
    <source>
        <strain evidence="6 7">IS5</strain>
    </source>
</reference>
<dbReference type="Proteomes" id="UP000269883">
    <property type="component" value="Chromosome"/>
</dbReference>
<dbReference type="Pfam" id="PF07992">
    <property type="entry name" value="Pyr_redox_2"/>
    <property type="match status" value="1"/>
</dbReference>
<dbReference type="EMBL" id="AP017378">
    <property type="protein sequence ID" value="BBD09426.1"/>
    <property type="molecule type" value="Genomic_DNA"/>
</dbReference>
<dbReference type="AlphaFoldDB" id="A0A2Z6B1Z8"/>
<protein>
    <recommendedName>
        <fullName evidence="5">FAD/NAD(P)-binding domain-containing protein</fullName>
    </recommendedName>
</protein>
<keyword evidence="4" id="KW-0560">Oxidoreductase</keyword>
<evidence type="ECO:0000313" key="7">
    <source>
        <dbReference type="Proteomes" id="UP000269883"/>
    </source>
</evidence>
<evidence type="ECO:0000256" key="4">
    <source>
        <dbReference type="ARBA" id="ARBA00023002"/>
    </source>
</evidence>
<proteinExistence type="predicted"/>
<dbReference type="KEGG" id="dfl:DFE_2700"/>
<evidence type="ECO:0000313" key="6">
    <source>
        <dbReference type="EMBL" id="BBD09426.1"/>
    </source>
</evidence>
<accession>A0A2Z6B1Z8</accession>
<organism evidence="6 7">
    <name type="scientific">Desulfovibrio ferrophilus</name>
    <dbReference type="NCBI Taxonomy" id="241368"/>
    <lineage>
        <taxon>Bacteria</taxon>
        <taxon>Pseudomonadati</taxon>
        <taxon>Thermodesulfobacteriota</taxon>
        <taxon>Desulfovibrionia</taxon>
        <taxon>Desulfovibrionales</taxon>
        <taxon>Desulfovibrionaceae</taxon>
        <taxon>Desulfovibrio</taxon>
    </lineage>
</organism>
<dbReference type="SUPFAM" id="SSF51905">
    <property type="entry name" value="FAD/NAD(P)-binding domain"/>
    <property type="match status" value="2"/>
</dbReference>
<dbReference type="RefSeq" id="WP_126380372.1">
    <property type="nucleotide sequence ID" value="NZ_AP017378.1"/>
</dbReference>
<gene>
    <name evidence="6" type="ORF">DFE_2700</name>
</gene>
<keyword evidence="7" id="KW-1185">Reference proteome</keyword>
<evidence type="ECO:0000256" key="3">
    <source>
        <dbReference type="ARBA" id="ARBA00022827"/>
    </source>
</evidence>
<dbReference type="PANTHER" id="PTHR42913:SF9">
    <property type="entry name" value="SLR1591 PROTEIN"/>
    <property type="match status" value="1"/>
</dbReference>
<dbReference type="OrthoDB" id="9767928at2"/>
<dbReference type="InterPro" id="IPR051169">
    <property type="entry name" value="NADH-Q_oxidoreductase"/>
</dbReference>
<dbReference type="PANTHER" id="PTHR42913">
    <property type="entry name" value="APOPTOSIS-INDUCING FACTOR 1"/>
    <property type="match status" value="1"/>
</dbReference>
<dbReference type="Gene3D" id="3.50.50.100">
    <property type="match status" value="1"/>
</dbReference>
<feature type="domain" description="FAD/NAD(P)-binding" evidence="5">
    <location>
        <begin position="3"/>
        <end position="290"/>
    </location>
</feature>
<keyword evidence="3" id="KW-0274">FAD</keyword>
<dbReference type="InterPro" id="IPR036188">
    <property type="entry name" value="FAD/NAD-bd_sf"/>
</dbReference>
<dbReference type="PRINTS" id="PR00368">
    <property type="entry name" value="FADPNR"/>
</dbReference>
<evidence type="ECO:0000256" key="1">
    <source>
        <dbReference type="ARBA" id="ARBA00001974"/>
    </source>
</evidence>
<name>A0A2Z6B1Z8_9BACT</name>
<sequence>MGNLVLIGGGHAHAGVLFDIGKIVEQGHKVTLINPTPQHYYSGMGPGVLGGAYSPKEIRFPVKAMVTARGGTFIEDRMVSVDANTRTVHLASGDSVNYDVLSFNAGSVIPTPEDSAEQSKDVFTVKPIQNLWIGRERIEELLAKGPVRVAVVGGGPAALEVAGNARSVRVDNRIPEVTVFAGKKFLRNLPERIRGMVLGNFAKRGIKVLESGYAQKTETGKVILQSGEEHETDVIFLALGVRPPTLFADSNLPTGPDGGLTVNRSLQCVDHPEIFGGGDCIHFADQPLDKVGVYAVRQHPVLVHNLAAQLEGRELIPFDTGGKYLLVFNLGDGTGIFVKWGLVFGGKPAFWIKDYIDRKFMSLFDADNG</sequence>
<dbReference type="InterPro" id="IPR023753">
    <property type="entry name" value="FAD/NAD-binding_dom"/>
</dbReference>
<evidence type="ECO:0000256" key="2">
    <source>
        <dbReference type="ARBA" id="ARBA00022630"/>
    </source>
</evidence>
<evidence type="ECO:0000259" key="5">
    <source>
        <dbReference type="Pfam" id="PF07992"/>
    </source>
</evidence>
<dbReference type="GO" id="GO:0003955">
    <property type="term" value="F:NAD(P)H dehydrogenase (quinone) activity"/>
    <property type="evidence" value="ECO:0007669"/>
    <property type="project" value="TreeGrafter"/>
</dbReference>